<dbReference type="RefSeq" id="WP_191839410.1">
    <property type="nucleotide sequence ID" value="NZ_BAAALB010000007.1"/>
</dbReference>
<comment type="caution">
    <text evidence="2">The sequence shown here is derived from an EMBL/GenBank/DDBJ whole genome shotgun (WGS) entry which is preliminary data.</text>
</comment>
<dbReference type="SUPFAM" id="SSF160631">
    <property type="entry name" value="SMI1/KNR4-like"/>
    <property type="match status" value="1"/>
</dbReference>
<reference evidence="2 3" key="1">
    <citation type="submission" date="2021-01" db="EMBL/GenBank/DDBJ databases">
        <title>Whole genome shotgun sequence of Catellatospora chokoriensis NBRC 107358.</title>
        <authorList>
            <person name="Komaki H."/>
            <person name="Tamura T."/>
        </authorList>
    </citation>
    <scope>NUCLEOTIDE SEQUENCE [LARGE SCALE GENOMIC DNA]</scope>
    <source>
        <strain evidence="2 3">NBRC 107358</strain>
    </source>
</reference>
<dbReference type="PANTHER" id="PTHR47432:SF1">
    <property type="entry name" value="CELL WALL ASSEMBLY REGULATOR SMI1"/>
    <property type="match status" value="1"/>
</dbReference>
<dbReference type="GO" id="GO:0043332">
    <property type="term" value="C:mating projection tip"/>
    <property type="evidence" value="ECO:0007669"/>
    <property type="project" value="TreeGrafter"/>
</dbReference>
<gene>
    <name evidence="2" type="ORF">Cch02nite_12370</name>
</gene>
<evidence type="ECO:0000259" key="1">
    <source>
        <dbReference type="SMART" id="SM00860"/>
    </source>
</evidence>
<keyword evidence="3" id="KW-1185">Reference proteome</keyword>
<dbReference type="Pfam" id="PF09346">
    <property type="entry name" value="SMI1_KNR4"/>
    <property type="match status" value="1"/>
</dbReference>
<dbReference type="InterPro" id="IPR037883">
    <property type="entry name" value="Knr4/Smi1-like_sf"/>
</dbReference>
<dbReference type="InterPro" id="IPR051873">
    <property type="entry name" value="KNR4/SMI1_regulator"/>
</dbReference>
<proteinExistence type="predicted"/>
<dbReference type="PANTHER" id="PTHR47432">
    <property type="entry name" value="CELL WALL ASSEMBLY REGULATOR SMI1"/>
    <property type="match status" value="1"/>
</dbReference>
<organism evidence="2 3">
    <name type="scientific">Catellatospora chokoriensis</name>
    <dbReference type="NCBI Taxonomy" id="310353"/>
    <lineage>
        <taxon>Bacteria</taxon>
        <taxon>Bacillati</taxon>
        <taxon>Actinomycetota</taxon>
        <taxon>Actinomycetes</taxon>
        <taxon>Micromonosporales</taxon>
        <taxon>Micromonosporaceae</taxon>
        <taxon>Catellatospora</taxon>
    </lineage>
</organism>
<dbReference type="SMART" id="SM00860">
    <property type="entry name" value="SMI1_KNR4"/>
    <property type="match status" value="1"/>
</dbReference>
<accession>A0A8J3NQ17</accession>
<evidence type="ECO:0000313" key="2">
    <source>
        <dbReference type="EMBL" id="GIF87793.1"/>
    </source>
</evidence>
<dbReference type="Gene3D" id="3.80.10.10">
    <property type="entry name" value="Ribonuclease Inhibitor"/>
    <property type="match status" value="1"/>
</dbReference>
<dbReference type="Proteomes" id="UP000619293">
    <property type="component" value="Unassembled WGS sequence"/>
</dbReference>
<name>A0A8J3NQ17_9ACTN</name>
<dbReference type="InterPro" id="IPR032675">
    <property type="entry name" value="LRR_dom_sf"/>
</dbReference>
<protein>
    <recommendedName>
        <fullName evidence="1">Knr4/Smi1-like domain-containing protein</fullName>
    </recommendedName>
</protein>
<evidence type="ECO:0000313" key="3">
    <source>
        <dbReference type="Proteomes" id="UP000619293"/>
    </source>
</evidence>
<dbReference type="EMBL" id="BONG01000005">
    <property type="protein sequence ID" value="GIF87793.1"/>
    <property type="molecule type" value="Genomic_DNA"/>
</dbReference>
<dbReference type="AlphaFoldDB" id="A0A8J3NQ17"/>
<sequence>MDEIASIAHQLAAALSSGPAQACSMHAVVTANSQQTQILDAAGRRVRLGMSHAVPSLLTRFRSRAGAAGAFCVQLAVTGSGEYTASYSTDLPSLPPRVVLDASYRYPNDPAPGMDRPDAAVDDGRPTDAAVLAEVQALVDEFRREHLRLHGTAPALSAGYAEEEILAAEARLGARLPEDLRALYRVVHDDLYESHLLGRFRLVPLESVLEWHNPHDAGFHGFGRTGLFEDDPVVFESHPHGRVRRLSRNDWWVTFALDIGMNYATVDLDPAPAGAYGQVLMYGRDVHGPAEYVAPSVGHLLRASVAYLRAARPGDVWDPDDHPTADHDWLVDVGDADLAHEVAAHPDAQAIQKVHLRKIDRVRLTDLAGFPHLRAIRALDVRKQAGHVDLSLTPGQPVEQIDVIAAHFEPRLLTSAPTIRYVKLSGNSEPVSIAALTGLPELLQLDLAAAEVTDVASITGFPALRVLILNARQWDELLATGWTPHKLAAVGLDGPTGVAQAVAWANTVQGPEQPARGVHTIRGRL</sequence>
<feature type="domain" description="Knr4/Smi1-like" evidence="1">
    <location>
        <begin position="159"/>
        <end position="303"/>
    </location>
</feature>
<dbReference type="InterPro" id="IPR018958">
    <property type="entry name" value="Knr4/Smi1-like_dom"/>
</dbReference>